<keyword evidence="2" id="KW-1185">Reference proteome</keyword>
<evidence type="ECO:0000313" key="1">
    <source>
        <dbReference type="EMBL" id="GAA1630956.1"/>
    </source>
</evidence>
<comment type="caution">
    <text evidence="1">The sequence shown here is derived from an EMBL/GenBank/DDBJ whole genome shotgun (WGS) entry which is preliminary data.</text>
</comment>
<proteinExistence type="predicted"/>
<sequence length="125" mass="13959">MRAVGHNQEAKAVRGIARWTTMAKLPIELVREEMRVVDRDGKEVGPVELVKLGDPDAVTTTGQELPGEPEVPGELAERLLRKGFLKVDDKGLLDRDYYVEADQIEAVEGNVVRLKVERDGLLREV</sequence>
<reference evidence="1 2" key="1">
    <citation type="journal article" date="2019" name="Int. J. Syst. Evol. Microbiol.">
        <title>The Global Catalogue of Microorganisms (GCM) 10K type strain sequencing project: providing services to taxonomists for standard genome sequencing and annotation.</title>
        <authorList>
            <consortium name="The Broad Institute Genomics Platform"/>
            <consortium name="The Broad Institute Genome Sequencing Center for Infectious Disease"/>
            <person name="Wu L."/>
            <person name="Ma J."/>
        </authorList>
    </citation>
    <scope>NUCLEOTIDE SEQUENCE [LARGE SCALE GENOMIC DNA]</scope>
    <source>
        <strain evidence="1 2">JCM 14306</strain>
    </source>
</reference>
<dbReference type="EMBL" id="BAAANE010000004">
    <property type="protein sequence ID" value="GAA1630956.1"/>
    <property type="molecule type" value="Genomic_DNA"/>
</dbReference>
<gene>
    <name evidence="1" type="ORF">GCM10009744_18880</name>
</gene>
<accession>A0ABN2F4Z7</accession>
<dbReference type="Proteomes" id="UP001501319">
    <property type="component" value="Unassembled WGS sequence"/>
</dbReference>
<evidence type="ECO:0000313" key="2">
    <source>
        <dbReference type="Proteomes" id="UP001501319"/>
    </source>
</evidence>
<protein>
    <submittedName>
        <fullName evidence="1">Uncharacterized protein</fullName>
    </submittedName>
</protein>
<name>A0ABN2F4Z7_9ACTN</name>
<organism evidence="1 2">
    <name type="scientific">Kribbella alba</name>
    <dbReference type="NCBI Taxonomy" id="190197"/>
    <lineage>
        <taxon>Bacteria</taxon>
        <taxon>Bacillati</taxon>
        <taxon>Actinomycetota</taxon>
        <taxon>Actinomycetes</taxon>
        <taxon>Propionibacteriales</taxon>
        <taxon>Kribbellaceae</taxon>
        <taxon>Kribbella</taxon>
    </lineage>
</organism>